<name>A0A5M6DH10_9BACT</name>
<protein>
    <submittedName>
        <fullName evidence="5">Response regulator</fullName>
    </submittedName>
</protein>
<dbReference type="InterPro" id="IPR037522">
    <property type="entry name" value="HD_GYP_dom"/>
</dbReference>
<accession>A0A5M6DH10</accession>
<reference evidence="5 6" key="1">
    <citation type="submission" date="2019-08" db="EMBL/GenBank/DDBJ databases">
        <authorList>
            <person name="Dhanesh K."/>
            <person name="Kumar G."/>
            <person name="Sasikala C."/>
            <person name="Venkata Ramana C."/>
        </authorList>
    </citation>
    <scope>NUCLEOTIDE SEQUENCE [LARGE SCALE GENOMIC DNA]</scope>
    <source>
        <strain evidence="5 6">JC645</strain>
    </source>
</reference>
<dbReference type="PANTHER" id="PTHR45228">
    <property type="entry name" value="CYCLIC DI-GMP PHOSPHODIESTERASE TM_0186-RELATED"/>
    <property type="match status" value="1"/>
</dbReference>
<dbReference type="InterPro" id="IPR001789">
    <property type="entry name" value="Sig_transdc_resp-reg_receiver"/>
</dbReference>
<feature type="region of interest" description="Disordered" evidence="2">
    <location>
        <begin position="1"/>
        <end position="45"/>
    </location>
</feature>
<feature type="domain" description="HD-GYP" evidence="4">
    <location>
        <begin position="197"/>
        <end position="416"/>
    </location>
</feature>
<feature type="domain" description="Response regulatory" evidence="3">
    <location>
        <begin position="53"/>
        <end position="170"/>
    </location>
</feature>
<dbReference type="PROSITE" id="PS51832">
    <property type="entry name" value="HD_GYP"/>
    <property type="match status" value="1"/>
</dbReference>
<dbReference type="SMART" id="SM00448">
    <property type="entry name" value="REC"/>
    <property type="match status" value="1"/>
</dbReference>
<evidence type="ECO:0000259" key="4">
    <source>
        <dbReference type="PROSITE" id="PS51832"/>
    </source>
</evidence>
<evidence type="ECO:0000256" key="1">
    <source>
        <dbReference type="PROSITE-ProRule" id="PRU00169"/>
    </source>
</evidence>
<dbReference type="InterPro" id="IPR003607">
    <property type="entry name" value="HD/PDEase_dom"/>
</dbReference>
<evidence type="ECO:0000259" key="3">
    <source>
        <dbReference type="PROSITE" id="PS50110"/>
    </source>
</evidence>
<dbReference type="PANTHER" id="PTHR45228:SF1">
    <property type="entry name" value="CYCLIC DI-GMP PHOSPHODIESTERASE TM_0186"/>
    <property type="match status" value="1"/>
</dbReference>
<dbReference type="Pfam" id="PF00072">
    <property type="entry name" value="Response_reg"/>
    <property type="match status" value="1"/>
</dbReference>
<evidence type="ECO:0000256" key="2">
    <source>
        <dbReference type="SAM" id="MobiDB-lite"/>
    </source>
</evidence>
<feature type="modified residue" description="4-aspartylphosphate" evidence="1">
    <location>
        <position position="103"/>
    </location>
</feature>
<dbReference type="SMART" id="SM00471">
    <property type="entry name" value="HDc"/>
    <property type="match status" value="1"/>
</dbReference>
<sequence length="418" mass="46732">MHASAPTTPTGTPHAAAPLNLGTAPEQRRRPASAQAPHGDHATARQLNPHHVRILMIDDEELNLEVIRELLCLEGYQNFQLSTDPVQALQQLEEEVYDLILLDIQMPVMNGLEVLRSIRSNPRLSTLPIIILTANSDDDTKLAALDLGATDFLRKPVHRGELAARIRNVLTVKAHQDYLEDHSSMLEQAVRQRTRQLEETRLEVIHCLARAAEFRDDDTGNHVRRVGRYARLIGQQLGLETEYLDTLELAAQLHDIGKIGIPDDILLKPGRLTDEQFEFMQRHSAFGKKIVTPMSSHESQLVRGHVQIGGKILGSVQSPFLQMACRIALTHHEKWDGSGYPLGLAGTDIPLEGRITAVADVFDALSCKRPYKPAFPLEKCFSILRDGRGSHFDPDCIDAFFDITDRIIETQIEFADEA</sequence>
<dbReference type="EMBL" id="VWOX01000003">
    <property type="protein sequence ID" value="KAA5545542.1"/>
    <property type="molecule type" value="Genomic_DNA"/>
</dbReference>
<dbReference type="InterPro" id="IPR052020">
    <property type="entry name" value="Cyclic_di-GMP/3'3'-cGAMP_PDE"/>
</dbReference>
<dbReference type="SUPFAM" id="SSF52172">
    <property type="entry name" value="CheY-like"/>
    <property type="match status" value="1"/>
</dbReference>
<keyword evidence="6" id="KW-1185">Reference proteome</keyword>
<organism evidence="5 6">
    <name type="scientific">Roseiconus nitratireducens</name>
    <dbReference type="NCBI Taxonomy" id="2605748"/>
    <lineage>
        <taxon>Bacteria</taxon>
        <taxon>Pseudomonadati</taxon>
        <taxon>Planctomycetota</taxon>
        <taxon>Planctomycetia</taxon>
        <taxon>Pirellulales</taxon>
        <taxon>Pirellulaceae</taxon>
        <taxon>Roseiconus</taxon>
    </lineage>
</organism>
<proteinExistence type="predicted"/>
<dbReference type="Gene3D" id="1.10.3210.10">
    <property type="entry name" value="Hypothetical protein af1432"/>
    <property type="match status" value="2"/>
</dbReference>
<dbReference type="AlphaFoldDB" id="A0A5M6DH10"/>
<dbReference type="Pfam" id="PF13487">
    <property type="entry name" value="HD_5"/>
    <property type="match status" value="2"/>
</dbReference>
<dbReference type="Proteomes" id="UP000324479">
    <property type="component" value="Unassembled WGS sequence"/>
</dbReference>
<feature type="compositionally biased region" description="Low complexity" evidence="2">
    <location>
        <begin position="1"/>
        <end position="18"/>
    </location>
</feature>
<keyword evidence="1" id="KW-0597">Phosphoprotein</keyword>
<dbReference type="InterPro" id="IPR011006">
    <property type="entry name" value="CheY-like_superfamily"/>
</dbReference>
<dbReference type="PROSITE" id="PS50110">
    <property type="entry name" value="RESPONSE_REGULATORY"/>
    <property type="match status" value="1"/>
</dbReference>
<dbReference type="Gene3D" id="3.40.50.2300">
    <property type="match status" value="1"/>
</dbReference>
<evidence type="ECO:0000313" key="5">
    <source>
        <dbReference type="EMBL" id="KAA5545542.1"/>
    </source>
</evidence>
<dbReference type="SUPFAM" id="SSF109604">
    <property type="entry name" value="HD-domain/PDEase-like"/>
    <property type="match status" value="1"/>
</dbReference>
<gene>
    <name evidence="5" type="ORF">FYK55_07845</name>
</gene>
<dbReference type="GO" id="GO:0000160">
    <property type="term" value="P:phosphorelay signal transduction system"/>
    <property type="evidence" value="ECO:0007669"/>
    <property type="project" value="InterPro"/>
</dbReference>
<dbReference type="CDD" id="cd00077">
    <property type="entry name" value="HDc"/>
    <property type="match status" value="1"/>
</dbReference>
<comment type="caution">
    <text evidence="5">The sequence shown here is derived from an EMBL/GenBank/DDBJ whole genome shotgun (WGS) entry which is preliminary data.</text>
</comment>
<dbReference type="RefSeq" id="WP_150075812.1">
    <property type="nucleotide sequence ID" value="NZ_VWOX01000003.1"/>
</dbReference>
<evidence type="ECO:0000313" key="6">
    <source>
        <dbReference type="Proteomes" id="UP000324479"/>
    </source>
</evidence>
<dbReference type="CDD" id="cd17551">
    <property type="entry name" value="REC_RpfG-like"/>
    <property type="match status" value="1"/>
</dbReference>